<accession>A0A258HHT7</accession>
<dbReference type="EMBL" id="NCEQ01000008">
    <property type="protein sequence ID" value="OYX56339.1"/>
    <property type="molecule type" value="Genomic_DNA"/>
</dbReference>
<organism evidence="2 3">
    <name type="scientific">Brevundimonas subvibrioides</name>
    <dbReference type="NCBI Taxonomy" id="74313"/>
    <lineage>
        <taxon>Bacteria</taxon>
        <taxon>Pseudomonadati</taxon>
        <taxon>Pseudomonadota</taxon>
        <taxon>Alphaproteobacteria</taxon>
        <taxon>Caulobacterales</taxon>
        <taxon>Caulobacteraceae</taxon>
        <taxon>Brevundimonas</taxon>
    </lineage>
</organism>
<evidence type="ECO:0000256" key="1">
    <source>
        <dbReference type="SAM" id="MobiDB-lite"/>
    </source>
</evidence>
<evidence type="ECO:0000313" key="3">
    <source>
        <dbReference type="Proteomes" id="UP000216147"/>
    </source>
</evidence>
<feature type="region of interest" description="Disordered" evidence="1">
    <location>
        <begin position="1"/>
        <end position="41"/>
    </location>
</feature>
<dbReference type="AlphaFoldDB" id="A0A258HHT7"/>
<protein>
    <submittedName>
        <fullName evidence="2">Uncharacterized protein</fullName>
    </submittedName>
</protein>
<feature type="compositionally biased region" description="Basic and acidic residues" evidence="1">
    <location>
        <begin position="1"/>
        <end position="13"/>
    </location>
</feature>
<dbReference type="Proteomes" id="UP000216147">
    <property type="component" value="Unassembled WGS sequence"/>
</dbReference>
<evidence type="ECO:0000313" key="2">
    <source>
        <dbReference type="EMBL" id="OYX56339.1"/>
    </source>
</evidence>
<gene>
    <name evidence="2" type="ORF">B7Y86_10365</name>
</gene>
<proteinExistence type="predicted"/>
<sequence>MTARVIGREDRQPCDVGRGTLASHQGEELRQADLADEPGRPFDLAHIDRGLEQNGIGHAAADLDRTFQGKGLGKTRQTEAAPAQTNARGFCRFREAGGARIADRSLT</sequence>
<comment type="caution">
    <text evidence="2">The sequence shown here is derived from an EMBL/GenBank/DDBJ whole genome shotgun (WGS) entry which is preliminary data.</text>
</comment>
<feature type="compositionally biased region" description="Basic and acidic residues" evidence="1">
    <location>
        <begin position="25"/>
        <end position="41"/>
    </location>
</feature>
<name>A0A258HHT7_9CAUL</name>
<reference evidence="2 3" key="1">
    <citation type="submission" date="2017-03" db="EMBL/GenBank/DDBJ databases">
        <title>Lifting the veil on microbial sulfur biogeochemistry in mining wastewaters.</title>
        <authorList>
            <person name="Kantor R.S."/>
            <person name="Colenbrander Nelson T."/>
            <person name="Marshall S."/>
            <person name="Bennett D."/>
            <person name="Apte S."/>
            <person name="Camacho D."/>
            <person name="Thomas B.C."/>
            <person name="Warren L.A."/>
            <person name="Banfield J.F."/>
        </authorList>
    </citation>
    <scope>NUCLEOTIDE SEQUENCE [LARGE SCALE GENOMIC DNA]</scope>
    <source>
        <strain evidence="2">32-68-21</strain>
    </source>
</reference>